<dbReference type="AlphaFoldDB" id="A0A444I3G0"/>
<reference evidence="2 3" key="1">
    <citation type="submission" date="2019-01" db="EMBL/GenBank/DDBJ databases">
        <title>RHIZO-ID as a novel technology for direct rhizobia identification.</title>
        <authorList>
            <person name="De Meyer S.E."/>
        </authorList>
    </citation>
    <scope>NUCLEOTIDE SEQUENCE [LARGE SCALE GENOMIC DNA]</scope>
    <source>
        <strain evidence="2 3">WSM448</strain>
    </source>
</reference>
<protein>
    <recommendedName>
        <fullName evidence="4">Recombinase RecT</fullName>
    </recommendedName>
</protein>
<gene>
    <name evidence="2" type="ORF">EHI47_11500</name>
</gene>
<evidence type="ECO:0000313" key="2">
    <source>
        <dbReference type="EMBL" id="RWX32004.1"/>
    </source>
</evidence>
<feature type="compositionally biased region" description="Pro residues" evidence="1">
    <location>
        <begin position="228"/>
        <end position="240"/>
    </location>
</feature>
<accession>A0A444I3G0</accession>
<comment type="caution">
    <text evidence="2">The sequence shown here is derived from an EMBL/GenBank/DDBJ whole genome shotgun (WGS) entry which is preliminary data.</text>
</comment>
<evidence type="ECO:0000313" key="3">
    <source>
        <dbReference type="Proteomes" id="UP000283817"/>
    </source>
</evidence>
<sequence>MNAHIPALTGGGQVMAIVPQTFEETFRMARTVVASGLAPAALIGKLTGDDAASAVAVAIMSGAELGLKPMVSLRSFTVINGKPALYGDGLINVVRMSGKVAYLRTGCEERNGKLVGFCEAKRLDTGEEKRVEFSQDDAIRARLWDERPTVRKQVWENKERVWKDGLPNDAPWYRFPQRMLAWRAAGYCLRELFGDVLGGIRDEFEVREIAEAEEMRDITPPAAAENKPTPPKPPEPPAPPSAKTIEAEPERPADSAEFVLGDFLTEIETALAGAKDEADVEEIWNDFDAPAVLETEGHEDMIEAAFAIKTRRLAQLSNLNGG</sequence>
<proteinExistence type="predicted"/>
<organism evidence="2 3">
    <name type="scientific">Rhizobium leguminosarum</name>
    <dbReference type="NCBI Taxonomy" id="384"/>
    <lineage>
        <taxon>Bacteria</taxon>
        <taxon>Pseudomonadati</taxon>
        <taxon>Pseudomonadota</taxon>
        <taxon>Alphaproteobacteria</taxon>
        <taxon>Hyphomicrobiales</taxon>
        <taxon>Rhizobiaceae</taxon>
        <taxon>Rhizobium/Agrobacterium group</taxon>
        <taxon>Rhizobium</taxon>
    </lineage>
</organism>
<evidence type="ECO:0000256" key="1">
    <source>
        <dbReference type="SAM" id="MobiDB-lite"/>
    </source>
</evidence>
<feature type="region of interest" description="Disordered" evidence="1">
    <location>
        <begin position="211"/>
        <end position="252"/>
    </location>
</feature>
<name>A0A444I3G0_RHILE</name>
<dbReference type="EMBL" id="SBHX01000027">
    <property type="protein sequence ID" value="RWX32004.1"/>
    <property type="molecule type" value="Genomic_DNA"/>
</dbReference>
<dbReference type="RefSeq" id="WP_128410467.1">
    <property type="nucleotide sequence ID" value="NZ_SBHX01000027.1"/>
</dbReference>
<dbReference type="Proteomes" id="UP000283817">
    <property type="component" value="Unassembled WGS sequence"/>
</dbReference>
<evidence type="ECO:0008006" key="4">
    <source>
        <dbReference type="Google" id="ProtNLM"/>
    </source>
</evidence>